<keyword evidence="9" id="KW-1185">Reference proteome</keyword>
<reference evidence="8" key="2">
    <citation type="submission" date="2018-05" db="EMBL/GenBank/DDBJ databases">
        <title>OpunRS2 (Oryza punctata Reference Sequence Version 2).</title>
        <authorList>
            <person name="Zhang J."/>
            <person name="Kudrna D."/>
            <person name="Lee S."/>
            <person name="Talag J."/>
            <person name="Welchert J."/>
            <person name="Wing R.A."/>
        </authorList>
    </citation>
    <scope>NUCLEOTIDE SEQUENCE [LARGE SCALE GENOMIC DNA]</scope>
</reference>
<sequence length="266" mass="30217">MDMDVSFGPEEQIVWPASVLAGILMCAAVYDITREVSSRCYKGYNGLNELHKLEWNNRGFSTFHALVAAVVSFYLLVISDLFSKDVHGAIIIDRKSWISDAMFGVSLGYFLTDLLMILWHFPSLGGKEYLLHHGLSMYAISLALLSGKGHVYILMVLITEATTPFVNLRWYLDLVGRKDSKLYLYNGVALFAGWLVARVILFVYFFAHVYLHFDQVRTVFPLGFYSMMAVPPAMSAMNLLWFRKICKGMVKAMSRTTKRSQCVKTD</sequence>
<evidence type="ECO:0000256" key="5">
    <source>
        <dbReference type="PROSITE-ProRule" id="PRU00205"/>
    </source>
</evidence>
<dbReference type="PANTHER" id="PTHR13439:SF54">
    <property type="entry name" value="OS05G0485300 PROTEIN"/>
    <property type="match status" value="1"/>
</dbReference>
<dbReference type="HOGENOM" id="CLU_034597_3_1_1"/>
<dbReference type="OMA" id="EMHKVEW"/>
<feature type="transmembrane region" description="Helical" evidence="6">
    <location>
        <begin position="102"/>
        <end position="122"/>
    </location>
</feature>
<dbReference type="AlphaFoldDB" id="A0A0E0L3Y8"/>
<protein>
    <recommendedName>
        <fullName evidence="7">TLC domain-containing protein</fullName>
    </recommendedName>
</protein>
<dbReference type="PANTHER" id="PTHR13439">
    <property type="entry name" value="CT120 PROTEIN"/>
    <property type="match status" value="1"/>
</dbReference>
<dbReference type="STRING" id="4537.A0A0E0L3Y8"/>
<evidence type="ECO:0000256" key="3">
    <source>
        <dbReference type="ARBA" id="ARBA00022989"/>
    </source>
</evidence>
<feature type="domain" description="TLC" evidence="7">
    <location>
        <begin position="50"/>
        <end position="254"/>
    </location>
</feature>
<proteinExistence type="predicted"/>
<organism evidence="8">
    <name type="scientific">Oryza punctata</name>
    <name type="common">Red rice</name>
    <dbReference type="NCBI Taxonomy" id="4537"/>
    <lineage>
        <taxon>Eukaryota</taxon>
        <taxon>Viridiplantae</taxon>
        <taxon>Streptophyta</taxon>
        <taxon>Embryophyta</taxon>
        <taxon>Tracheophyta</taxon>
        <taxon>Spermatophyta</taxon>
        <taxon>Magnoliopsida</taxon>
        <taxon>Liliopsida</taxon>
        <taxon>Poales</taxon>
        <taxon>Poaceae</taxon>
        <taxon>BOP clade</taxon>
        <taxon>Oryzoideae</taxon>
        <taxon>Oryzeae</taxon>
        <taxon>Oryzinae</taxon>
        <taxon>Oryza</taxon>
    </lineage>
</organism>
<dbReference type="SMART" id="SM00724">
    <property type="entry name" value="TLC"/>
    <property type="match status" value="1"/>
</dbReference>
<evidence type="ECO:0000256" key="6">
    <source>
        <dbReference type="SAM" id="Phobius"/>
    </source>
</evidence>
<keyword evidence="4 5" id="KW-0472">Membrane</keyword>
<feature type="transmembrane region" description="Helical" evidence="6">
    <location>
        <begin position="12"/>
        <end position="32"/>
    </location>
</feature>
<evidence type="ECO:0000256" key="2">
    <source>
        <dbReference type="ARBA" id="ARBA00022692"/>
    </source>
</evidence>
<reference evidence="8" key="1">
    <citation type="submission" date="2015-04" db="UniProtKB">
        <authorList>
            <consortium name="EnsemblPlants"/>
        </authorList>
    </citation>
    <scope>IDENTIFICATION</scope>
</reference>
<evidence type="ECO:0000313" key="8">
    <source>
        <dbReference type="EnsemblPlants" id="OPUNC05G18370.1"/>
    </source>
</evidence>
<accession>A0A0E0L3Y8</accession>
<dbReference type="Proteomes" id="UP000026962">
    <property type="component" value="Chromosome 5"/>
</dbReference>
<feature type="transmembrane region" description="Helical" evidence="6">
    <location>
        <begin position="184"/>
        <end position="207"/>
    </location>
</feature>
<dbReference type="InterPro" id="IPR006634">
    <property type="entry name" value="TLC-dom"/>
</dbReference>
<dbReference type="InterPro" id="IPR050846">
    <property type="entry name" value="TLCD"/>
</dbReference>
<evidence type="ECO:0000259" key="7">
    <source>
        <dbReference type="PROSITE" id="PS50922"/>
    </source>
</evidence>
<keyword evidence="2 5" id="KW-0812">Transmembrane</keyword>
<dbReference type="EnsemblPlants" id="OPUNC05G18370.1">
    <property type="protein sequence ID" value="OPUNC05G18370.1"/>
    <property type="gene ID" value="OPUNC05G18370"/>
</dbReference>
<dbReference type="eggNOG" id="KOG4561">
    <property type="taxonomic scope" value="Eukaryota"/>
</dbReference>
<dbReference type="GO" id="GO:0016020">
    <property type="term" value="C:membrane"/>
    <property type="evidence" value="ECO:0007669"/>
    <property type="project" value="UniProtKB-SubCell"/>
</dbReference>
<comment type="subcellular location">
    <subcellularLocation>
        <location evidence="1">Membrane</location>
        <topology evidence="1">Multi-pass membrane protein</topology>
    </subcellularLocation>
</comment>
<evidence type="ECO:0000256" key="1">
    <source>
        <dbReference type="ARBA" id="ARBA00004141"/>
    </source>
</evidence>
<dbReference type="GO" id="GO:0055088">
    <property type="term" value="P:lipid homeostasis"/>
    <property type="evidence" value="ECO:0007669"/>
    <property type="project" value="TreeGrafter"/>
</dbReference>
<feature type="transmembrane region" description="Helical" evidence="6">
    <location>
        <begin position="62"/>
        <end position="82"/>
    </location>
</feature>
<dbReference type="Gramene" id="OPUNC05G18370.1">
    <property type="protein sequence ID" value="OPUNC05G18370.1"/>
    <property type="gene ID" value="OPUNC05G18370"/>
</dbReference>
<evidence type="ECO:0000313" key="9">
    <source>
        <dbReference type="Proteomes" id="UP000026962"/>
    </source>
</evidence>
<name>A0A0E0L3Y8_ORYPU</name>
<feature type="transmembrane region" description="Helical" evidence="6">
    <location>
        <begin position="219"/>
        <end position="241"/>
    </location>
</feature>
<evidence type="ECO:0000256" key="4">
    <source>
        <dbReference type="ARBA" id="ARBA00023136"/>
    </source>
</evidence>
<dbReference type="GO" id="GO:0005783">
    <property type="term" value="C:endoplasmic reticulum"/>
    <property type="evidence" value="ECO:0007669"/>
    <property type="project" value="TreeGrafter"/>
</dbReference>
<keyword evidence="3 6" id="KW-1133">Transmembrane helix</keyword>
<dbReference type="PROSITE" id="PS50922">
    <property type="entry name" value="TLC"/>
    <property type="match status" value="1"/>
</dbReference>
<dbReference type="Pfam" id="PF03798">
    <property type="entry name" value="TRAM_LAG1_CLN8"/>
    <property type="match status" value="1"/>
</dbReference>